<reference evidence="34" key="2">
    <citation type="submission" date="2025-08" db="UniProtKB">
        <authorList>
            <consortium name="Ensembl"/>
        </authorList>
    </citation>
    <scope>IDENTIFICATION</scope>
</reference>
<dbReference type="Proteomes" id="UP000694580">
    <property type="component" value="Chromosome 5"/>
</dbReference>
<evidence type="ECO:0000256" key="11">
    <source>
        <dbReference type="ARBA" id="ARBA00022723"/>
    </source>
</evidence>
<dbReference type="PANTHER" id="PTHR24255:SF25">
    <property type="entry name" value="COMPLEMENT C1R SUBCOMPONENT"/>
    <property type="match status" value="1"/>
</dbReference>
<dbReference type="CDD" id="cd00041">
    <property type="entry name" value="CUB"/>
    <property type="match status" value="2"/>
</dbReference>
<evidence type="ECO:0000256" key="26">
    <source>
        <dbReference type="PIRSR" id="PIRSR001155-2"/>
    </source>
</evidence>
<feature type="binding site" evidence="28">
    <location>
        <position position="250"/>
    </location>
    <ligand>
        <name>Ca(2+)</name>
        <dbReference type="ChEBI" id="CHEBI:29108"/>
        <label>3</label>
    </ligand>
</feature>
<keyword evidence="9 30" id="KW-0768">Sushi</keyword>
<evidence type="ECO:0000256" key="14">
    <source>
        <dbReference type="ARBA" id="ARBA00022801"/>
    </source>
</evidence>
<comment type="similarity">
    <text evidence="22">Belongs to the peptidase S1 family. CLIP subfamily.</text>
</comment>
<dbReference type="PANTHER" id="PTHR24255">
    <property type="entry name" value="COMPLEMENT COMPONENT 1, S SUBCOMPONENT-RELATED"/>
    <property type="match status" value="1"/>
</dbReference>
<dbReference type="SUPFAM" id="SSF50494">
    <property type="entry name" value="Trypsin-like serine proteases"/>
    <property type="match status" value="1"/>
</dbReference>
<name>A0AAY4A4N1_9TELE</name>
<dbReference type="GeneTree" id="ENSGT00950000183084"/>
<evidence type="ECO:0000256" key="25">
    <source>
        <dbReference type="PIRSR" id="PIRSR001155-1"/>
    </source>
</evidence>
<dbReference type="Ensembl" id="ENSDCDT00010003897.1">
    <property type="protein sequence ID" value="ENSDCDP00010003749.1"/>
    <property type="gene ID" value="ENSDCDG00010001709.1"/>
</dbReference>
<feature type="binding site" evidence="28">
    <location>
        <position position="152"/>
    </location>
    <ligand>
        <name>Ca(2+)</name>
        <dbReference type="ChEBI" id="CHEBI:29108"/>
        <label>2</label>
    </ligand>
</feature>
<comment type="subunit">
    <text evidence="24">Core component of the complement C1 complex, a calcium-dependent complex composed of 1 molecule of the C1Q subcomplex, 2 molecules of C1R and 2 molecules of C1S. The C1Q subcomplex is composed 18 subunits: 3 chains of C1QA, C1QB, and C1QC trimerize to form 6 collagen-like triple helices connected to six globular ligand-recognition modules. Within the C1 complex, C1R is a dimer of identical chains, each of which is activated by cleavage into two chains, heavy and light, connected by disulfide bonds.</text>
</comment>
<feature type="modified residue" description="(3R)-3-hydroxyasparagine" evidence="27">
    <location>
        <position position="174"/>
    </location>
</feature>
<keyword evidence="7" id="KW-0597">Phosphoprotein</keyword>
<feature type="disulfide bond" evidence="26">
    <location>
        <begin position="658"/>
        <end position="686"/>
    </location>
</feature>
<dbReference type="InterPro" id="IPR035914">
    <property type="entry name" value="Sperma_CUB_dom_sf"/>
</dbReference>
<feature type="disulfide bond" description="Interchain (between heavy and light chains)" evidence="26">
    <location>
        <begin position="454"/>
        <end position="580"/>
    </location>
</feature>
<comment type="PTM">
    <text evidence="27">The iron and 2-oxoglutarate dependent 3-hydroxylation of aspartate and asparagine is (R) stereospecific within EGF domains.</text>
</comment>
<dbReference type="PROSITE" id="PS01187">
    <property type="entry name" value="EGF_CA"/>
    <property type="match status" value="1"/>
</dbReference>
<dbReference type="PIRSF" id="PIRSF001155">
    <property type="entry name" value="C1r_C1s_MASP"/>
    <property type="match status" value="1"/>
</dbReference>
<feature type="binding site" evidence="28">
    <location>
        <position position="133"/>
    </location>
    <ligand>
        <name>Ca(2+)</name>
        <dbReference type="ChEBI" id="CHEBI:29108"/>
        <label>1</label>
    </ligand>
</feature>
<feature type="disulfide bond" evidence="26">
    <location>
        <begin position="320"/>
        <end position="368"/>
    </location>
</feature>
<dbReference type="PROSITE" id="PS50923">
    <property type="entry name" value="SUSHI"/>
    <property type="match status" value="2"/>
</dbReference>
<evidence type="ECO:0000256" key="30">
    <source>
        <dbReference type="PROSITE-ProRule" id="PRU00302"/>
    </source>
</evidence>
<evidence type="ECO:0000256" key="6">
    <source>
        <dbReference type="ARBA" id="ARBA00022536"/>
    </source>
</evidence>
<feature type="disulfide bond" evidence="26">
    <location>
        <begin position="183"/>
        <end position="196"/>
    </location>
</feature>
<evidence type="ECO:0000256" key="9">
    <source>
        <dbReference type="ARBA" id="ARBA00022659"/>
    </source>
</evidence>
<evidence type="ECO:0000256" key="12">
    <source>
        <dbReference type="ARBA" id="ARBA00022729"/>
    </source>
</evidence>
<protein>
    <recommendedName>
        <fullName evidence="4">complement subcomponent C1r</fullName>
        <ecNumber evidence="4">3.4.21.41</ecNumber>
    </recommendedName>
</protein>
<dbReference type="Gene3D" id="2.10.25.10">
    <property type="entry name" value="Laminin"/>
    <property type="match status" value="1"/>
</dbReference>
<dbReference type="GO" id="GO:0031638">
    <property type="term" value="P:zymogen activation"/>
    <property type="evidence" value="ECO:0007669"/>
    <property type="project" value="TreeGrafter"/>
</dbReference>
<dbReference type="SUPFAM" id="SSF57535">
    <property type="entry name" value="Complement control module/SCR domain"/>
    <property type="match status" value="2"/>
</dbReference>
<evidence type="ECO:0000313" key="34">
    <source>
        <dbReference type="Ensembl" id="ENSDCDP00010003749.1"/>
    </source>
</evidence>
<dbReference type="InterPro" id="IPR001254">
    <property type="entry name" value="Trypsin_dom"/>
</dbReference>
<dbReference type="InterPro" id="IPR033116">
    <property type="entry name" value="TRYPSIN_SER"/>
</dbReference>
<dbReference type="InterPro" id="IPR043504">
    <property type="entry name" value="Peptidase_S1_PA_chymotrypsin"/>
</dbReference>
<dbReference type="CDD" id="cd00190">
    <property type="entry name" value="Tryp_SPc"/>
    <property type="match status" value="1"/>
</dbReference>
<evidence type="ECO:0000256" key="2">
    <source>
        <dbReference type="ARBA" id="ARBA00004241"/>
    </source>
</evidence>
<evidence type="ECO:0000259" key="31">
    <source>
        <dbReference type="PROSITE" id="PS01180"/>
    </source>
</evidence>
<keyword evidence="28" id="KW-0106">Calcium</keyword>
<dbReference type="GO" id="GO:0045087">
    <property type="term" value="P:innate immune response"/>
    <property type="evidence" value="ECO:0007669"/>
    <property type="project" value="UniProtKB-KW"/>
</dbReference>
<keyword evidence="18" id="KW-0180">Complement pathway</keyword>
<dbReference type="SMART" id="SM00179">
    <property type="entry name" value="EGF_CA"/>
    <property type="match status" value="1"/>
</dbReference>
<dbReference type="CDD" id="cd00033">
    <property type="entry name" value="CCP"/>
    <property type="match status" value="2"/>
</dbReference>
<gene>
    <name evidence="34" type="primary">C1R</name>
</gene>
<evidence type="ECO:0000256" key="21">
    <source>
        <dbReference type="ARBA" id="ARBA00023278"/>
    </source>
</evidence>
<accession>A0AAY4A4N1</accession>
<evidence type="ECO:0000256" key="3">
    <source>
        <dbReference type="ARBA" id="ARBA00004613"/>
    </source>
</evidence>
<keyword evidence="14" id="KW-0378">Hydrolase</keyword>
<keyword evidence="6" id="KW-0245">EGF-like domain</keyword>
<feature type="binding site" evidence="28">
    <location>
        <position position="131"/>
    </location>
    <ligand>
        <name>Ca(2+)</name>
        <dbReference type="ChEBI" id="CHEBI:29108"/>
        <label>1</label>
    </ligand>
</feature>
<dbReference type="InterPro" id="IPR001881">
    <property type="entry name" value="EGF-like_Ca-bd_dom"/>
</dbReference>
<keyword evidence="35" id="KW-1185">Reference proteome</keyword>
<keyword evidence="16" id="KW-0720">Serine protease</keyword>
<dbReference type="FunFam" id="2.10.70.10:FF:000016">
    <property type="entry name" value="Mannan-binding lectin serine protease 1"/>
    <property type="match status" value="1"/>
</dbReference>
<sequence>MCRYIERSVITTHYSRVLCWYVSTNLCELDSTPPTALYGELHSPEYPKPYPAGVHEEWDLEVPKGYKIQLTFTYLDMEPDADCFYDSLTVIHGQTTLDKFCGQENAPNGHHPGNKQIVSPSNTLRLIFQTDESNPGLHQHLGFAAFYQAIDVDECSAPEAAGGMGPVCSQICLNTLGSYFCSCRHGYNLRPDQHTCVLSCGGGVFRESQGTITSPDFPGPSPHGLDCQYEISLEPGYTITLNFTGKFHIERINTDTGNQRCLFHWLQISEPDQEPLKLCGNESPRVIQTKSHSVQLEYHTDWAGLSHGWNLHYTSQRVKCENPKDIKNGRVTPDFDQYLYRDYIHVRCDTGYKLMMGGNEIQTYISKCQSNGQWNQPLPECHIIDCGDPQHLLNGKVTFLSGVNNQYLSVIKYQCNEPYYTLQHTNEVNLTCTAERRWRESENDNIFPTCLPVCGRPEVTVVGRSRILKGTIAPARSFPWQALLLSPGRGGGAVVGDRWILTAAHNLVSDAKLISNEKVKVYAGDIDLQNMIELPHFEVESLHVHPSYNNPRDTENFDHDIALIKLKRRYTFNSNVMPLCLPPENAIYNAGIPGLVSGFGITENHTISSQLRYIQLPVVDQEKCQRFIDKERVHSKDVSVFTDNMFCAGFPEGGADSCQGDSGGAFVLKNGGQFWAAGIVSWGISCGEEGKYGVYTRVDKYTDWVQKTIEENS</sequence>
<feature type="disulfide bond" evidence="26">
    <location>
        <begin position="168"/>
        <end position="181"/>
    </location>
</feature>
<keyword evidence="11 28" id="KW-0479">Metal-binding</keyword>
<reference evidence="34" key="3">
    <citation type="submission" date="2025-09" db="UniProtKB">
        <authorList>
            <consortium name="Ensembl"/>
        </authorList>
    </citation>
    <scope>IDENTIFICATION</scope>
</reference>
<evidence type="ECO:0000256" key="5">
    <source>
        <dbReference type="ARBA" id="ARBA00022525"/>
    </source>
</evidence>
<reference evidence="34 35" key="1">
    <citation type="submission" date="2020-06" db="EMBL/GenBank/DDBJ databases">
        <authorList>
            <consortium name="Wellcome Sanger Institute Data Sharing"/>
        </authorList>
    </citation>
    <scope>NUCLEOTIDE SEQUENCE [LARGE SCALE GENOMIC DNA]</scope>
</reference>
<proteinExistence type="inferred from homology"/>
<dbReference type="Pfam" id="PF14670">
    <property type="entry name" value="FXa_inhibition"/>
    <property type="match status" value="1"/>
</dbReference>
<dbReference type="Gene3D" id="2.60.120.290">
    <property type="entry name" value="Spermadhesin, CUB domain"/>
    <property type="match status" value="2"/>
</dbReference>
<comment type="subcellular location">
    <subcellularLocation>
        <location evidence="2">Cell surface</location>
    </subcellularLocation>
    <subcellularLocation>
        <location evidence="3">Secreted</location>
    </subcellularLocation>
</comment>
<evidence type="ECO:0000256" key="24">
    <source>
        <dbReference type="ARBA" id="ARBA00093536"/>
    </source>
</evidence>
<dbReference type="GO" id="GO:0004252">
    <property type="term" value="F:serine-type endopeptidase activity"/>
    <property type="evidence" value="ECO:0007669"/>
    <property type="project" value="UniProtKB-EC"/>
</dbReference>
<dbReference type="Gene3D" id="2.40.10.10">
    <property type="entry name" value="Trypsin-like serine proteases"/>
    <property type="match status" value="1"/>
</dbReference>
<comment type="caution">
    <text evidence="30">Lacks conserved residue(s) required for the propagation of feature annotation.</text>
</comment>
<feature type="binding site" evidence="28">
    <location>
        <position position="78"/>
    </location>
    <ligand>
        <name>Ca(2+)</name>
        <dbReference type="ChEBI" id="CHEBI:29108"/>
        <label>1</label>
    </ligand>
</feature>
<feature type="disulfide bond" evidence="26">
    <location>
        <begin position="415"/>
        <end position="450"/>
    </location>
</feature>
<keyword evidence="8" id="KW-0399">Innate immunity</keyword>
<keyword evidence="21 27" id="KW-0379">Hydroxylation</keyword>
<feature type="disulfide bond" evidence="26">
    <location>
        <begin position="624"/>
        <end position="647"/>
    </location>
</feature>
<dbReference type="AlphaFoldDB" id="A0AAY4A4N1"/>
<evidence type="ECO:0000256" key="13">
    <source>
        <dbReference type="ARBA" id="ARBA00022737"/>
    </source>
</evidence>
<evidence type="ECO:0000259" key="32">
    <source>
        <dbReference type="PROSITE" id="PS50240"/>
    </source>
</evidence>
<feature type="domain" description="CUB" evidence="31">
    <location>
        <begin position="27"/>
        <end position="150"/>
    </location>
</feature>
<evidence type="ECO:0000256" key="20">
    <source>
        <dbReference type="ARBA" id="ARBA00023180"/>
    </source>
</evidence>
<dbReference type="FunFam" id="2.10.25.10:FF:000059">
    <property type="entry name" value="Mannan-binding lectin serine protease 1"/>
    <property type="match status" value="1"/>
</dbReference>
<keyword evidence="12" id="KW-0732">Signal</keyword>
<feature type="binding site" evidence="28">
    <location>
        <position position="154"/>
    </location>
    <ligand>
        <name>Ca(2+)</name>
        <dbReference type="ChEBI" id="CHEBI:29108"/>
        <label>2</label>
    </ligand>
</feature>
<evidence type="ECO:0000256" key="29">
    <source>
        <dbReference type="PROSITE-ProRule" id="PRU00059"/>
    </source>
</evidence>
<dbReference type="InterPro" id="IPR000436">
    <property type="entry name" value="Sushi_SCR_CCP_dom"/>
</dbReference>
<feature type="disulfide bond" evidence="26">
    <location>
        <begin position="348"/>
        <end position="381"/>
    </location>
</feature>
<evidence type="ECO:0000256" key="7">
    <source>
        <dbReference type="ARBA" id="ARBA00022553"/>
    </source>
</evidence>
<feature type="binding site" evidence="28">
    <location>
        <position position="86"/>
    </location>
    <ligand>
        <name>Ca(2+)</name>
        <dbReference type="ChEBI" id="CHEBI:29108"/>
        <label>1</label>
    </ligand>
</feature>
<keyword evidence="20" id="KW-0325">Glycoprotein</keyword>
<dbReference type="SMART" id="SM00181">
    <property type="entry name" value="EGF"/>
    <property type="match status" value="1"/>
</dbReference>
<dbReference type="FunFam" id="2.40.10.10:FF:000068">
    <property type="entry name" value="transmembrane protease serine 2"/>
    <property type="match status" value="1"/>
</dbReference>
<dbReference type="GO" id="GO:0072562">
    <property type="term" value="C:blood microparticle"/>
    <property type="evidence" value="ECO:0007669"/>
    <property type="project" value="TreeGrafter"/>
</dbReference>
<evidence type="ECO:0000256" key="10">
    <source>
        <dbReference type="ARBA" id="ARBA00022670"/>
    </source>
</evidence>
<evidence type="ECO:0000256" key="17">
    <source>
        <dbReference type="ARBA" id="ARBA00022859"/>
    </source>
</evidence>
<feature type="domain" description="Sushi" evidence="33">
    <location>
        <begin position="318"/>
        <end position="383"/>
    </location>
</feature>
<evidence type="ECO:0000256" key="1">
    <source>
        <dbReference type="ARBA" id="ARBA00001057"/>
    </source>
</evidence>
<dbReference type="SMART" id="SM00042">
    <property type="entry name" value="CUB"/>
    <property type="match status" value="2"/>
</dbReference>
<dbReference type="Pfam" id="PF00084">
    <property type="entry name" value="Sushi"/>
    <property type="match status" value="2"/>
</dbReference>
<evidence type="ECO:0000256" key="4">
    <source>
        <dbReference type="ARBA" id="ARBA00011907"/>
    </source>
</evidence>
<dbReference type="FunFam" id="2.40.10.10:FF:000002">
    <property type="entry name" value="Transmembrane protease serine"/>
    <property type="match status" value="1"/>
</dbReference>
<keyword evidence="15" id="KW-0068">Autocatalytic cleavage</keyword>
<dbReference type="InterPro" id="IPR018097">
    <property type="entry name" value="EGF_Ca-bd_CS"/>
</dbReference>
<evidence type="ECO:0000256" key="18">
    <source>
        <dbReference type="ARBA" id="ARBA00022875"/>
    </source>
</evidence>
<dbReference type="EC" id="3.4.21.41" evidence="4"/>
<feature type="domain" description="CUB" evidence="31">
    <location>
        <begin position="200"/>
        <end position="316"/>
    </location>
</feature>
<dbReference type="InterPro" id="IPR000859">
    <property type="entry name" value="CUB_dom"/>
</dbReference>
<dbReference type="InterPro" id="IPR000742">
    <property type="entry name" value="EGF"/>
</dbReference>
<dbReference type="InterPro" id="IPR035976">
    <property type="entry name" value="Sushi/SCR/CCP_sf"/>
</dbReference>
<feature type="disulfide bond" evidence="26 29">
    <location>
        <begin position="200"/>
        <end position="227"/>
    </location>
</feature>
<evidence type="ECO:0000256" key="15">
    <source>
        <dbReference type="ARBA" id="ARBA00022813"/>
    </source>
</evidence>
<evidence type="ECO:0000256" key="16">
    <source>
        <dbReference type="ARBA" id="ARBA00022825"/>
    </source>
</evidence>
<dbReference type="SUPFAM" id="SSF49854">
    <property type="entry name" value="Spermadhesin, CUB domain"/>
    <property type="match status" value="2"/>
</dbReference>
<dbReference type="Pfam" id="PF00089">
    <property type="entry name" value="Trypsin"/>
    <property type="match status" value="1"/>
</dbReference>
<dbReference type="SMART" id="SM00032">
    <property type="entry name" value="CCP"/>
    <property type="match status" value="2"/>
</dbReference>
<keyword evidence="19 26" id="KW-1015">Disulfide bond</keyword>
<dbReference type="GO" id="GO:0006958">
    <property type="term" value="P:complement activation, classical pathway"/>
    <property type="evidence" value="ECO:0007669"/>
    <property type="project" value="UniProtKB-KW"/>
</dbReference>
<organism evidence="34 35">
    <name type="scientific">Denticeps clupeoides</name>
    <name type="common">denticle herring</name>
    <dbReference type="NCBI Taxonomy" id="299321"/>
    <lineage>
        <taxon>Eukaryota</taxon>
        <taxon>Metazoa</taxon>
        <taxon>Chordata</taxon>
        <taxon>Craniata</taxon>
        <taxon>Vertebrata</taxon>
        <taxon>Euteleostomi</taxon>
        <taxon>Actinopterygii</taxon>
        <taxon>Neopterygii</taxon>
        <taxon>Teleostei</taxon>
        <taxon>Clupei</taxon>
        <taxon>Clupeiformes</taxon>
        <taxon>Denticipitoidei</taxon>
        <taxon>Denticipitidae</taxon>
        <taxon>Denticeps</taxon>
    </lineage>
</organism>
<dbReference type="SUPFAM" id="SSF57196">
    <property type="entry name" value="EGF/Laminin"/>
    <property type="match status" value="1"/>
</dbReference>
<dbReference type="PROSITE" id="PS00135">
    <property type="entry name" value="TRYPSIN_SER"/>
    <property type="match status" value="1"/>
</dbReference>
<dbReference type="Gene3D" id="2.10.70.10">
    <property type="entry name" value="Complement Module, domain 1"/>
    <property type="match status" value="2"/>
</dbReference>
<feature type="disulfide bond" evidence="26">
    <location>
        <begin position="155"/>
        <end position="172"/>
    </location>
</feature>
<comment type="catalytic activity">
    <reaction evidence="1">
        <text>Selective cleavage of Lys(or Arg)-|-Ile bond in complement subcomponent C1s to form the active form of C1s (EC 3.4.21.42).</text>
        <dbReference type="EC" id="3.4.21.41"/>
    </reaction>
</comment>
<dbReference type="InterPro" id="IPR024175">
    <property type="entry name" value="Pept_S1A_C1r/C1S/mannan-bd"/>
</dbReference>
<evidence type="ECO:0000256" key="22">
    <source>
        <dbReference type="ARBA" id="ARBA00024195"/>
    </source>
</evidence>
<dbReference type="GO" id="GO:0009986">
    <property type="term" value="C:cell surface"/>
    <property type="evidence" value="ECO:0007669"/>
    <property type="project" value="UniProtKB-SubCell"/>
</dbReference>
<dbReference type="PROSITE" id="PS01180">
    <property type="entry name" value="CUB"/>
    <property type="match status" value="2"/>
</dbReference>
<dbReference type="PROSITE" id="PS50240">
    <property type="entry name" value="TRYPSIN_DOM"/>
    <property type="match status" value="1"/>
</dbReference>
<keyword evidence="10" id="KW-0645">Protease</keyword>
<evidence type="ECO:0000256" key="23">
    <source>
        <dbReference type="ARBA" id="ARBA00093383"/>
    </source>
</evidence>
<dbReference type="InterPro" id="IPR001314">
    <property type="entry name" value="Peptidase_S1A"/>
</dbReference>
<dbReference type="GO" id="GO:0005509">
    <property type="term" value="F:calcium ion binding"/>
    <property type="evidence" value="ECO:0007669"/>
    <property type="project" value="InterPro"/>
</dbReference>
<feature type="domain" description="Sushi" evidence="33">
    <location>
        <begin position="384"/>
        <end position="452"/>
    </location>
</feature>
<evidence type="ECO:0000259" key="33">
    <source>
        <dbReference type="PROSITE" id="PS50923"/>
    </source>
</evidence>
<evidence type="ECO:0000256" key="27">
    <source>
        <dbReference type="PIRSR" id="PIRSR001155-3"/>
    </source>
</evidence>
<keyword evidence="13" id="KW-0677">Repeat</keyword>
<dbReference type="FunFam" id="2.60.120.290:FF:000012">
    <property type="entry name" value="mannan-binding lectin serine protease 1 isoform X1"/>
    <property type="match status" value="1"/>
</dbReference>
<evidence type="ECO:0000256" key="28">
    <source>
        <dbReference type="PIRSR" id="PIRSR001155-4"/>
    </source>
</evidence>
<feature type="active site" description="Charge relay system" evidence="25">
    <location>
        <position position="560"/>
    </location>
</feature>
<feature type="active site" description="Charge relay system" evidence="25">
    <location>
        <position position="505"/>
    </location>
</feature>
<dbReference type="Pfam" id="PF00431">
    <property type="entry name" value="CUB"/>
    <property type="match status" value="2"/>
</dbReference>
<feature type="disulfide bond" evidence="26">
    <location>
        <begin position="83"/>
        <end position="101"/>
    </location>
</feature>
<feature type="binding site" evidence="28">
    <location>
        <position position="174"/>
    </location>
    <ligand>
        <name>Ca(2+)</name>
        <dbReference type="ChEBI" id="CHEBI:29108"/>
        <label>2</label>
    </ligand>
</feature>
<feature type="domain" description="Peptidase S1" evidence="32">
    <location>
        <begin position="467"/>
        <end position="710"/>
    </location>
</feature>
<feature type="disulfide bond" evidence="26">
    <location>
        <begin position="386"/>
        <end position="432"/>
    </location>
</feature>
<keyword evidence="17" id="KW-0391">Immunity</keyword>
<dbReference type="InterPro" id="IPR009003">
    <property type="entry name" value="Peptidase_S1_PA"/>
</dbReference>
<feature type="disulfide bond" evidence="26">
    <location>
        <begin position="261"/>
        <end position="279"/>
    </location>
</feature>
<dbReference type="SMART" id="SM00020">
    <property type="entry name" value="Tryp_SPc"/>
    <property type="match status" value="1"/>
</dbReference>
<dbReference type="CDD" id="cd00054">
    <property type="entry name" value="EGF_CA"/>
    <property type="match status" value="1"/>
</dbReference>
<evidence type="ECO:0000256" key="19">
    <source>
        <dbReference type="ARBA" id="ARBA00023157"/>
    </source>
</evidence>
<feature type="binding site" evidence="28">
    <location>
        <position position="301"/>
    </location>
    <ligand>
        <name>Ca(2+)</name>
        <dbReference type="ChEBI" id="CHEBI:29108"/>
        <label>3</label>
    </ligand>
</feature>
<dbReference type="PRINTS" id="PR00722">
    <property type="entry name" value="CHYMOTRYPSIN"/>
</dbReference>
<feature type="binding site" evidence="28">
    <location>
        <position position="151"/>
    </location>
    <ligand>
        <name>Ca(2+)</name>
        <dbReference type="ChEBI" id="CHEBI:29108"/>
        <label>2</label>
    </ligand>
</feature>
<keyword evidence="5" id="KW-0964">Secreted</keyword>
<evidence type="ECO:0000256" key="8">
    <source>
        <dbReference type="ARBA" id="ARBA00022588"/>
    </source>
</evidence>
<evidence type="ECO:0000313" key="35">
    <source>
        <dbReference type="Proteomes" id="UP000694580"/>
    </source>
</evidence>
<comment type="function">
    <text evidence="23">Serine protease component of the complement C1 complex, a multiprotein complex that initiates the classical pathway of the complement system, a cascade of proteins that leads to phagocytosis and breakdown of pathogens and signaling that strengthens the adaptive immune system. C1R catalyzes the first enzymatic step in the classical complement pathway: it is activated by the C1Q subcomplex of the C1 complex, which associates with IgG or IgM immunoglobulins complexed with antigens to form antigen-antibody complexes on the surface of pathogens. Immunoglobulin-binding promotes the autocatalytic cleavage and activation of C1R. Activated C1R then cleaves and activates C1S, the second protease of the classical complement pathway. It is unclear if C1R activates C1S within single, strained C1 complexes or between neighboring C1 complexes on surfaces.</text>
</comment>
<feature type="active site" description="Charge relay system" evidence="25">
    <location>
        <position position="662"/>
    </location>
</feature>